<feature type="transmembrane region" description="Helical" evidence="1">
    <location>
        <begin position="109"/>
        <end position="127"/>
    </location>
</feature>
<evidence type="ECO:0000313" key="2">
    <source>
        <dbReference type="EMBL" id="KAK2872294.1"/>
    </source>
</evidence>
<keyword evidence="1" id="KW-0812">Transmembrane</keyword>
<evidence type="ECO:0000256" key="1">
    <source>
        <dbReference type="SAM" id="Phobius"/>
    </source>
</evidence>
<evidence type="ECO:0000313" key="3">
    <source>
        <dbReference type="Proteomes" id="UP001187343"/>
    </source>
</evidence>
<keyword evidence="1" id="KW-1133">Transmembrane helix</keyword>
<organism evidence="2 3">
    <name type="scientific">Cirrhinus molitorella</name>
    <name type="common">mud carp</name>
    <dbReference type="NCBI Taxonomy" id="172907"/>
    <lineage>
        <taxon>Eukaryota</taxon>
        <taxon>Metazoa</taxon>
        <taxon>Chordata</taxon>
        <taxon>Craniata</taxon>
        <taxon>Vertebrata</taxon>
        <taxon>Euteleostomi</taxon>
        <taxon>Actinopterygii</taxon>
        <taxon>Neopterygii</taxon>
        <taxon>Teleostei</taxon>
        <taxon>Ostariophysi</taxon>
        <taxon>Cypriniformes</taxon>
        <taxon>Cyprinidae</taxon>
        <taxon>Labeoninae</taxon>
        <taxon>Labeonini</taxon>
        <taxon>Cirrhinus</taxon>
    </lineage>
</organism>
<protein>
    <submittedName>
        <fullName evidence="2">Uncharacterized protein</fullName>
    </submittedName>
</protein>
<gene>
    <name evidence="2" type="ORF">Q8A67_022191</name>
</gene>
<name>A0AA88P912_9TELE</name>
<dbReference type="EMBL" id="JAUYZG010000022">
    <property type="protein sequence ID" value="KAK2872294.1"/>
    <property type="molecule type" value="Genomic_DNA"/>
</dbReference>
<keyword evidence="1" id="KW-0472">Membrane</keyword>
<proteinExistence type="predicted"/>
<keyword evidence="3" id="KW-1185">Reference proteome</keyword>
<dbReference type="Proteomes" id="UP001187343">
    <property type="component" value="Unassembled WGS sequence"/>
</dbReference>
<accession>A0AA88P912</accession>
<sequence>MIDQDGETDRASIRFSTAEVLTANTAGAHAQTHARVSITDDGQVLRLSSEDSSRVTGPGVACQDGSDLRGSQAILCAHVCQERSPDCQPFTLELRSGGREKVQAYGSKCRPVLIPCAVVFVSLMWPFTGLDPWLTHWNQHAAKSH</sequence>
<dbReference type="AlphaFoldDB" id="A0AA88P912"/>
<reference evidence="2" key="1">
    <citation type="submission" date="2023-08" db="EMBL/GenBank/DDBJ databases">
        <title>Chromosome-level Genome Assembly of mud carp (Cirrhinus molitorella).</title>
        <authorList>
            <person name="Liu H."/>
        </authorList>
    </citation>
    <scope>NUCLEOTIDE SEQUENCE</scope>
    <source>
        <strain evidence="2">Prfri</strain>
        <tissue evidence="2">Muscle</tissue>
    </source>
</reference>
<comment type="caution">
    <text evidence="2">The sequence shown here is derived from an EMBL/GenBank/DDBJ whole genome shotgun (WGS) entry which is preliminary data.</text>
</comment>